<keyword evidence="3" id="KW-1185">Reference proteome</keyword>
<protein>
    <submittedName>
        <fullName evidence="2">Uncharacterized protein</fullName>
    </submittedName>
</protein>
<dbReference type="Proteomes" id="UP000271098">
    <property type="component" value="Unassembled WGS sequence"/>
</dbReference>
<feature type="region of interest" description="Disordered" evidence="1">
    <location>
        <begin position="1"/>
        <end position="21"/>
    </location>
</feature>
<organism evidence="2 3">
    <name type="scientific">Gongylonema pulchrum</name>
    <dbReference type="NCBI Taxonomy" id="637853"/>
    <lineage>
        <taxon>Eukaryota</taxon>
        <taxon>Metazoa</taxon>
        <taxon>Ecdysozoa</taxon>
        <taxon>Nematoda</taxon>
        <taxon>Chromadorea</taxon>
        <taxon>Rhabditida</taxon>
        <taxon>Spirurina</taxon>
        <taxon>Spiruromorpha</taxon>
        <taxon>Spiruroidea</taxon>
        <taxon>Gongylonematidae</taxon>
        <taxon>Gongylonema</taxon>
    </lineage>
</organism>
<gene>
    <name evidence="2" type="ORF">GPUH_LOCUS19197</name>
</gene>
<proteinExistence type="predicted"/>
<dbReference type="OrthoDB" id="5875367at2759"/>
<evidence type="ECO:0000313" key="2">
    <source>
        <dbReference type="EMBL" id="VDN33354.1"/>
    </source>
</evidence>
<evidence type="ECO:0000256" key="1">
    <source>
        <dbReference type="SAM" id="MobiDB-lite"/>
    </source>
</evidence>
<dbReference type="AlphaFoldDB" id="A0A3P7MUH3"/>
<dbReference type="EMBL" id="UYRT01088103">
    <property type="protein sequence ID" value="VDN33354.1"/>
    <property type="molecule type" value="Genomic_DNA"/>
</dbReference>
<name>A0A3P7MUH3_9BILA</name>
<accession>A0A3P7MUH3</accession>
<feature type="compositionally biased region" description="Basic and acidic residues" evidence="1">
    <location>
        <begin position="1"/>
        <end position="12"/>
    </location>
</feature>
<sequence>MGDEQRTEKNADVGKNTAGECPKISLPEAHFSLLQTMIQSALESLVLLDRMFYLRGCGCSSHIRAVFDPTVSSRYICIVAA</sequence>
<evidence type="ECO:0000313" key="3">
    <source>
        <dbReference type="Proteomes" id="UP000271098"/>
    </source>
</evidence>
<reference evidence="2 3" key="1">
    <citation type="submission" date="2018-11" db="EMBL/GenBank/DDBJ databases">
        <authorList>
            <consortium name="Pathogen Informatics"/>
        </authorList>
    </citation>
    <scope>NUCLEOTIDE SEQUENCE [LARGE SCALE GENOMIC DNA]</scope>
</reference>